<organism evidence="2">
    <name type="scientific">marine sediment metagenome</name>
    <dbReference type="NCBI Taxonomy" id="412755"/>
    <lineage>
        <taxon>unclassified sequences</taxon>
        <taxon>metagenomes</taxon>
        <taxon>ecological metagenomes</taxon>
    </lineage>
</organism>
<feature type="compositionally biased region" description="Polar residues" evidence="1">
    <location>
        <begin position="122"/>
        <end position="138"/>
    </location>
</feature>
<name>X0V9A4_9ZZZZ</name>
<gene>
    <name evidence="2" type="ORF">S01H1_26471</name>
</gene>
<feature type="region of interest" description="Disordered" evidence="1">
    <location>
        <begin position="114"/>
        <end position="240"/>
    </location>
</feature>
<feature type="compositionally biased region" description="Basic and acidic residues" evidence="1">
    <location>
        <begin position="139"/>
        <end position="176"/>
    </location>
</feature>
<accession>X0V9A4</accession>
<feature type="non-terminal residue" evidence="2">
    <location>
        <position position="240"/>
    </location>
</feature>
<evidence type="ECO:0000313" key="2">
    <source>
        <dbReference type="EMBL" id="GAF97215.1"/>
    </source>
</evidence>
<feature type="region of interest" description="Disordered" evidence="1">
    <location>
        <begin position="13"/>
        <end position="38"/>
    </location>
</feature>
<reference evidence="2" key="1">
    <citation type="journal article" date="2014" name="Front. Microbiol.">
        <title>High frequency of phylogenetically diverse reductive dehalogenase-homologous genes in deep subseafloor sedimentary metagenomes.</title>
        <authorList>
            <person name="Kawai M."/>
            <person name="Futagami T."/>
            <person name="Toyoda A."/>
            <person name="Takaki Y."/>
            <person name="Nishi S."/>
            <person name="Hori S."/>
            <person name="Arai W."/>
            <person name="Tsubouchi T."/>
            <person name="Morono Y."/>
            <person name="Uchiyama I."/>
            <person name="Ito T."/>
            <person name="Fujiyama A."/>
            <person name="Inagaki F."/>
            <person name="Takami H."/>
        </authorList>
    </citation>
    <scope>NUCLEOTIDE SEQUENCE</scope>
    <source>
        <strain evidence="2">Expedition CK06-06</strain>
    </source>
</reference>
<comment type="caution">
    <text evidence="2">The sequence shown here is derived from an EMBL/GenBank/DDBJ whole genome shotgun (WGS) entry which is preliminary data.</text>
</comment>
<dbReference type="AlphaFoldDB" id="X0V9A4"/>
<protein>
    <submittedName>
        <fullName evidence="2">Uncharacterized protein</fullName>
    </submittedName>
</protein>
<feature type="compositionally biased region" description="Basic and acidic residues" evidence="1">
    <location>
        <begin position="186"/>
        <end position="213"/>
    </location>
</feature>
<feature type="region of interest" description="Disordered" evidence="1">
    <location>
        <begin position="52"/>
        <end position="76"/>
    </location>
</feature>
<evidence type="ECO:0000256" key="1">
    <source>
        <dbReference type="SAM" id="MobiDB-lite"/>
    </source>
</evidence>
<dbReference type="EMBL" id="BARS01016048">
    <property type="protein sequence ID" value="GAF97215.1"/>
    <property type="molecule type" value="Genomic_DNA"/>
</dbReference>
<feature type="compositionally biased region" description="Basic and acidic residues" evidence="1">
    <location>
        <begin position="52"/>
        <end position="72"/>
    </location>
</feature>
<proteinExistence type="predicted"/>
<sequence>MFDLLSGFSRKQSTRSKLLIKDPEPWKERHDGLSEHANIRESVERARREVREARERSEELDRLRRAQQEAERQQLPTLDIDAMESRIQTIIDRSESNSANTRDANELMRRLRAITNDETSDSQDTSLSEMTTRLQSEATQRHSSEQSDERDRDRADQERRIQALSERAERHTERLRSANAAMRRMQNRDELPTNDYTRIRSQRERERERERQRAMRPIGQMTGIANDGFTAMRGTPGNYR</sequence>
<feature type="compositionally biased region" description="Basic and acidic residues" evidence="1">
    <location>
        <begin position="19"/>
        <end position="38"/>
    </location>
</feature>